<dbReference type="Gene3D" id="3.40.50.720">
    <property type="entry name" value="NAD(P)-binding Rossmann-like Domain"/>
    <property type="match status" value="1"/>
</dbReference>
<dbReference type="PANTHER" id="PTHR44085:SF2">
    <property type="entry name" value="SEPIAPTERIN REDUCTASE"/>
    <property type="match status" value="1"/>
</dbReference>
<comment type="subcellular location">
    <subcellularLocation>
        <location evidence="1">Cytoplasm</location>
    </subcellularLocation>
</comment>
<dbReference type="InterPro" id="IPR002347">
    <property type="entry name" value="SDR_fam"/>
</dbReference>
<keyword evidence="4" id="KW-0560">Oxidoreductase</keyword>
<proteinExistence type="predicted"/>
<dbReference type="EMBL" id="BARU01001881">
    <property type="protein sequence ID" value="GAH21751.1"/>
    <property type="molecule type" value="Genomic_DNA"/>
</dbReference>
<reference evidence="5" key="1">
    <citation type="journal article" date="2014" name="Front. Microbiol.">
        <title>High frequency of phylogenetically diverse reductive dehalogenase-homologous genes in deep subseafloor sedimentary metagenomes.</title>
        <authorList>
            <person name="Kawai M."/>
            <person name="Futagami T."/>
            <person name="Toyoda A."/>
            <person name="Takaki Y."/>
            <person name="Nishi S."/>
            <person name="Hori S."/>
            <person name="Arai W."/>
            <person name="Tsubouchi T."/>
            <person name="Morono Y."/>
            <person name="Uchiyama I."/>
            <person name="Ito T."/>
            <person name="Fujiyama A."/>
            <person name="Inagaki F."/>
            <person name="Takami H."/>
        </authorList>
    </citation>
    <scope>NUCLEOTIDE SEQUENCE</scope>
    <source>
        <strain evidence="5">Expedition CK06-06</strain>
    </source>
</reference>
<keyword evidence="3" id="KW-0521">NADP</keyword>
<evidence type="ECO:0008006" key="6">
    <source>
        <dbReference type="Google" id="ProtNLM"/>
    </source>
</evidence>
<accession>X1DLG5</accession>
<dbReference type="GO" id="GO:0006729">
    <property type="term" value="P:tetrahydrobiopterin biosynthetic process"/>
    <property type="evidence" value="ECO:0007669"/>
    <property type="project" value="TreeGrafter"/>
</dbReference>
<dbReference type="InterPro" id="IPR020904">
    <property type="entry name" value="Sc_DH/Rdtase_CS"/>
</dbReference>
<dbReference type="InterPro" id="IPR051721">
    <property type="entry name" value="Biopterin_syn/organic_redct"/>
</dbReference>
<organism evidence="5">
    <name type="scientific">marine sediment metagenome</name>
    <dbReference type="NCBI Taxonomy" id="412755"/>
    <lineage>
        <taxon>unclassified sequences</taxon>
        <taxon>metagenomes</taxon>
        <taxon>ecological metagenomes</taxon>
    </lineage>
</organism>
<protein>
    <recommendedName>
        <fullName evidence="6">Benzil reductase ((S)-benzoin forming)</fullName>
    </recommendedName>
</protein>
<name>X1DLG5_9ZZZZ</name>
<evidence type="ECO:0000256" key="3">
    <source>
        <dbReference type="ARBA" id="ARBA00022857"/>
    </source>
</evidence>
<dbReference type="GO" id="GO:0005737">
    <property type="term" value="C:cytoplasm"/>
    <property type="evidence" value="ECO:0007669"/>
    <property type="project" value="UniProtKB-SubCell"/>
</dbReference>
<dbReference type="PROSITE" id="PS00061">
    <property type="entry name" value="ADH_SHORT"/>
    <property type="match status" value="1"/>
</dbReference>
<dbReference type="SUPFAM" id="SSF51735">
    <property type="entry name" value="NAD(P)-binding Rossmann-fold domains"/>
    <property type="match status" value="1"/>
</dbReference>
<dbReference type="InterPro" id="IPR036291">
    <property type="entry name" value="NAD(P)-bd_dom_sf"/>
</dbReference>
<evidence type="ECO:0000256" key="2">
    <source>
        <dbReference type="ARBA" id="ARBA00022490"/>
    </source>
</evidence>
<evidence type="ECO:0000313" key="5">
    <source>
        <dbReference type="EMBL" id="GAH21751.1"/>
    </source>
</evidence>
<gene>
    <name evidence="5" type="ORF">S03H2_04680</name>
</gene>
<dbReference type="Pfam" id="PF00106">
    <property type="entry name" value="adh_short"/>
    <property type="match status" value="1"/>
</dbReference>
<evidence type="ECO:0000256" key="4">
    <source>
        <dbReference type="ARBA" id="ARBA00023002"/>
    </source>
</evidence>
<dbReference type="AlphaFoldDB" id="X1DLG5"/>
<keyword evidence="2" id="KW-0963">Cytoplasm</keyword>
<sequence length="249" mass="28421">MNYYYITGTSRGIGRALAENILNNENNFIYGISRNEAITHSNFEQITLDLADVEKVKNFTFRQHKDAESIVLINNAGILGKIKQVGRFELEEITLGFNINSIAPAILMNKFISTFQDQRCKKIILNIGSSAGRNPQPSWSNYCSSKAALDMYARVIAEEQKDHDPAKRINVFSLAPGFVETNMQKMIRKTKHKDFKNVGDFISYKEFGILSKPQEAAEHILFIINNCDEHTEVLLDIRKIEKKQFNKPI</sequence>
<dbReference type="GO" id="GO:0004757">
    <property type="term" value="F:sepiapterin reductase (NADP+) activity"/>
    <property type="evidence" value="ECO:0007669"/>
    <property type="project" value="TreeGrafter"/>
</dbReference>
<evidence type="ECO:0000256" key="1">
    <source>
        <dbReference type="ARBA" id="ARBA00004496"/>
    </source>
</evidence>
<dbReference type="PANTHER" id="PTHR44085">
    <property type="entry name" value="SEPIAPTERIN REDUCTASE"/>
    <property type="match status" value="1"/>
</dbReference>
<comment type="caution">
    <text evidence="5">The sequence shown here is derived from an EMBL/GenBank/DDBJ whole genome shotgun (WGS) entry which is preliminary data.</text>
</comment>
<dbReference type="PRINTS" id="PR00081">
    <property type="entry name" value="GDHRDH"/>
</dbReference>